<dbReference type="Gene3D" id="3.40.970.30">
    <property type="entry name" value="yp_829618.1 like domains"/>
    <property type="match status" value="1"/>
</dbReference>
<keyword evidence="3" id="KW-1185">Reference proteome</keyword>
<gene>
    <name evidence="2" type="ORF">H3Z82_10170</name>
</gene>
<comment type="caution">
    <text evidence="2">The sequence shown here is derived from an EMBL/GenBank/DDBJ whole genome shotgun (WGS) entry which is preliminary data.</text>
</comment>
<name>A0A7W2M5I3_9FLAO</name>
<evidence type="ECO:0000259" key="1">
    <source>
        <dbReference type="Pfam" id="PF25056"/>
    </source>
</evidence>
<evidence type="ECO:0000313" key="2">
    <source>
        <dbReference type="EMBL" id="MBA6153091.1"/>
    </source>
</evidence>
<organism evidence="2 3">
    <name type="scientific">Gelidibacter maritimus</name>
    <dbReference type="NCBI Taxonomy" id="2761487"/>
    <lineage>
        <taxon>Bacteria</taxon>
        <taxon>Pseudomonadati</taxon>
        <taxon>Bacteroidota</taxon>
        <taxon>Flavobacteriia</taxon>
        <taxon>Flavobacteriales</taxon>
        <taxon>Flavobacteriaceae</taxon>
        <taxon>Gelidibacter</taxon>
    </lineage>
</organism>
<dbReference type="Pfam" id="PF25056">
    <property type="entry name" value="DUF7793"/>
    <property type="match status" value="1"/>
</dbReference>
<dbReference type="AlphaFoldDB" id="A0A7W2M5I3"/>
<dbReference type="Proteomes" id="UP000541857">
    <property type="component" value="Unassembled WGS sequence"/>
</dbReference>
<dbReference type="InterPro" id="IPR056695">
    <property type="entry name" value="DUF7793"/>
</dbReference>
<reference evidence="2 3" key="1">
    <citation type="submission" date="2020-07" db="EMBL/GenBank/DDBJ databases">
        <title>Bacterium isolated from marine sediment.</title>
        <authorList>
            <person name="Shang D."/>
        </authorList>
    </citation>
    <scope>NUCLEOTIDE SEQUENCE [LARGE SCALE GENOMIC DNA]</scope>
    <source>
        <strain evidence="2 3">F6074</strain>
    </source>
</reference>
<dbReference type="EMBL" id="JACGLT010000007">
    <property type="protein sequence ID" value="MBA6153091.1"/>
    <property type="molecule type" value="Genomic_DNA"/>
</dbReference>
<sequence>MLAENDYATYEIIDGIVHVIYKNIDLDISRSVRIVKDRLQLQAGRFMPVLCDIRAIQGINKAARAYLSLEGSAFVNAVAFVIDSPVSEMLSDIYVTTNAPTIPTKSFLNHKEAIKFLNRFR</sequence>
<dbReference type="RefSeq" id="WP_182205400.1">
    <property type="nucleotide sequence ID" value="NZ_JACGLT010000007.1"/>
</dbReference>
<proteinExistence type="predicted"/>
<protein>
    <recommendedName>
        <fullName evidence="1">DUF7793 domain-containing protein</fullName>
    </recommendedName>
</protein>
<evidence type="ECO:0000313" key="3">
    <source>
        <dbReference type="Proteomes" id="UP000541857"/>
    </source>
</evidence>
<feature type="domain" description="DUF7793" evidence="1">
    <location>
        <begin position="10"/>
        <end position="120"/>
    </location>
</feature>
<accession>A0A7W2M5I3</accession>